<dbReference type="InterPro" id="IPR001305">
    <property type="entry name" value="HSP_DnaJ_Cys-rich_dom"/>
</dbReference>
<keyword evidence="6 9" id="KW-0862">Zinc</keyword>
<feature type="binding site" evidence="9">
    <location>
        <position position="199"/>
    </location>
    <ligand>
        <name>Zn(2+)</name>
        <dbReference type="ChEBI" id="CHEBI:29105"/>
        <label>2</label>
    </ligand>
</feature>
<dbReference type="SMART" id="SM00271">
    <property type="entry name" value="DnaJ"/>
    <property type="match status" value="1"/>
</dbReference>
<dbReference type="CDD" id="cd10747">
    <property type="entry name" value="DnaJ_C"/>
    <property type="match status" value="1"/>
</dbReference>
<feature type="zinc finger region" description="CR-type" evidence="10">
    <location>
        <begin position="144"/>
        <end position="222"/>
    </location>
</feature>
<dbReference type="Gene3D" id="2.60.260.20">
    <property type="entry name" value="Urease metallochaperone UreE, N-terminal domain"/>
    <property type="match status" value="2"/>
</dbReference>
<keyword evidence="2 9" id="KW-0235">DNA replication</keyword>
<gene>
    <name evidence="9" type="primary">dnaJ</name>
    <name evidence="13" type="ORF">J2851_003726</name>
</gene>
<keyword evidence="7 9" id="KW-0346">Stress response</keyword>
<comment type="similarity">
    <text evidence="9">Belongs to the DnaJ family.</text>
</comment>
<keyword evidence="5 9" id="KW-0863">Zinc-finger</keyword>
<name>A0ABS4SMZ6_9PROT</name>
<dbReference type="PANTHER" id="PTHR43096">
    <property type="entry name" value="DNAJ HOMOLOG 1, MITOCHONDRIAL-RELATED"/>
    <property type="match status" value="1"/>
</dbReference>
<reference evidence="13 14" key="1">
    <citation type="submission" date="2021-03" db="EMBL/GenBank/DDBJ databases">
        <title>Genomic Encyclopedia of Type Strains, Phase III (KMG-III): the genomes of soil and plant-associated and newly described type strains.</title>
        <authorList>
            <person name="Whitman W."/>
        </authorList>
    </citation>
    <scope>NUCLEOTIDE SEQUENCE [LARGE SCALE GENOMIC DNA]</scope>
    <source>
        <strain evidence="13 14">IMMIB AFH-6</strain>
    </source>
</reference>
<evidence type="ECO:0000256" key="1">
    <source>
        <dbReference type="ARBA" id="ARBA00022490"/>
    </source>
</evidence>
<feature type="binding site" evidence="9">
    <location>
        <position position="157"/>
    </location>
    <ligand>
        <name>Zn(2+)</name>
        <dbReference type="ChEBI" id="CHEBI:29105"/>
        <label>1</label>
    </ligand>
</feature>
<feature type="repeat" description="CXXCXGXG motif" evidence="9">
    <location>
        <begin position="196"/>
        <end position="203"/>
    </location>
</feature>
<dbReference type="Proteomes" id="UP000781958">
    <property type="component" value="Unassembled WGS sequence"/>
</dbReference>
<evidence type="ECO:0000313" key="13">
    <source>
        <dbReference type="EMBL" id="MBP2293941.1"/>
    </source>
</evidence>
<comment type="cofactor">
    <cofactor evidence="9">
        <name>Zn(2+)</name>
        <dbReference type="ChEBI" id="CHEBI:29105"/>
    </cofactor>
    <text evidence="9">Binds 2 Zn(2+) ions per monomer.</text>
</comment>
<evidence type="ECO:0000256" key="10">
    <source>
        <dbReference type="PROSITE-ProRule" id="PRU00546"/>
    </source>
</evidence>
<feature type="binding site" evidence="9">
    <location>
        <position position="210"/>
    </location>
    <ligand>
        <name>Zn(2+)</name>
        <dbReference type="ChEBI" id="CHEBI:29105"/>
        <label>1</label>
    </ligand>
</feature>
<dbReference type="Pfam" id="PF01556">
    <property type="entry name" value="DnaJ_C"/>
    <property type="match status" value="1"/>
</dbReference>
<comment type="domain">
    <text evidence="9">The J domain is necessary and sufficient to stimulate DnaK ATPase activity. Zinc center 1 plays an important role in the autonomous, DnaK-independent chaperone activity of DnaJ. Zinc center 2 is essential for interaction with DnaK and for DnaJ activity.</text>
</comment>
<evidence type="ECO:0000256" key="3">
    <source>
        <dbReference type="ARBA" id="ARBA00022723"/>
    </source>
</evidence>
<evidence type="ECO:0000259" key="11">
    <source>
        <dbReference type="PROSITE" id="PS50076"/>
    </source>
</evidence>
<keyword evidence="4 9" id="KW-0677">Repeat</keyword>
<feature type="domain" description="CR-type" evidence="12">
    <location>
        <begin position="144"/>
        <end position="222"/>
    </location>
</feature>
<dbReference type="Gene3D" id="1.10.287.110">
    <property type="entry name" value="DnaJ domain"/>
    <property type="match status" value="1"/>
</dbReference>
<keyword evidence="3 9" id="KW-0479">Metal-binding</keyword>
<dbReference type="EMBL" id="JAGINP010000013">
    <property type="protein sequence ID" value="MBP2293941.1"/>
    <property type="molecule type" value="Genomic_DNA"/>
</dbReference>
<protein>
    <recommendedName>
        <fullName evidence="9">Chaperone protein DnaJ</fullName>
    </recommendedName>
</protein>
<comment type="subcellular location">
    <subcellularLocation>
        <location evidence="9">Cytoplasm</location>
    </subcellularLocation>
</comment>
<dbReference type="InterPro" id="IPR018253">
    <property type="entry name" value="DnaJ_domain_CS"/>
</dbReference>
<dbReference type="Pfam" id="PF00684">
    <property type="entry name" value="DnaJ_CXXCXGXG"/>
    <property type="match status" value="1"/>
</dbReference>
<feature type="repeat" description="CXXCXGXG motif" evidence="9">
    <location>
        <begin position="210"/>
        <end position="217"/>
    </location>
</feature>
<dbReference type="HAMAP" id="MF_01152">
    <property type="entry name" value="DnaJ"/>
    <property type="match status" value="1"/>
</dbReference>
<evidence type="ECO:0000256" key="7">
    <source>
        <dbReference type="ARBA" id="ARBA00023016"/>
    </source>
</evidence>
<dbReference type="PROSITE" id="PS51188">
    <property type="entry name" value="ZF_CR"/>
    <property type="match status" value="1"/>
</dbReference>
<evidence type="ECO:0000256" key="6">
    <source>
        <dbReference type="ARBA" id="ARBA00022833"/>
    </source>
</evidence>
<feature type="repeat" description="CXXCXGXG motif" evidence="9">
    <location>
        <begin position="174"/>
        <end position="181"/>
    </location>
</feature>
<comment type="function">
    <text evidence="9">Participates actively in the response to hyperosmotic and heat shock by preventing the aggregation of stress-denatured proteins and by disaggregating proteins, also in an autonomous, DnaK-independent fashion. Unfolded proteins bind initially to DnaJ; upon interaction with the DnaJ-bound protein, DnaK hydrolyzes its bound ATP, resulting in the formation of a stable complex. GrpE releases ADP from DnaK; ATP binding to DnaK triggers the release of the substrate protein, thus completing the reaction cycle. Several rounds of ATP-dependent interactions between DnaJ, DnaK and GrpE are required for fully efficient folding. Also involved, together with DnaK and GrpE, in the DNA replication of plasmids through activation of initiation proteins.</text>
</comment>
<dbReference type="InterPro" id="IPR008971">
    <property type="entry name" value="HSP40/DnaJ_pept-bd"/>
</dbReference>
<dbReference type="InterPro" id="IPR002939">
    <property type="entry name" value="DnaJ_C"/>
</dbReference>
<evidence type="ECO:0000313" key="14">
    <source>
        <dbReference type="Proteomes" id="UP000781958"/>
    </source>
</evidence>
<sequence>MAKQDYYELLGVAKGASADEIKKAYRKMAMQYHPDRNQGDKDAEHKFKEVSEAYEILKDEQKRAAYDRFGHAAFENGRGGGGGFGGGGPGFGGFDFGGGGGFADIFDEMFGEFMGGRRGGGAASGRGQDLRYNLEISLEEAFKGTQATVRVPTTVACDGCNGSGAAAGTQPVTCPTCQGHGKVRAQQGFFTIERTCPGCHGQGRVIKDACKTCGGQGRLRKEKTLQVNIPAGVEDGTRIRLAGEGEAGLRGAPPGDLYIFLAIAPHPIFQRDTANIHCRVPIPMTTAALGGTVEVPTIEGSRTKVTVPPGTQSGHQFRIKGKGMSVLRSQQRGDMYIQAVVETPVNLTKKQQELLREFDKAGKEGSHPQSEGFFAKVKELWEDLKD</sequence>
<evidence type="ECO:0000256" key="2">
    <source>
        <dbReference type="ARBA" id="ARBA00022705"/>
    </source>
</evidence>
<dbReference type="CDD" id="cd06257">
    <property type="entry name" value="DnaJ"/>
    <property type="match status" value="1"/>
</dbReference>
<dbReference type="PROSITE" id="PS50076">
    <property type="entry name" value="DNAJ_2"/>
    <property type="match status" value="1"/>
</dbReference>
<dbReference type="InterPro" id="IPR012724">
    <property type="entry name" value="DnaJ"/>
</dbReference>
<feature type="repeat" description="CXXCXGXG motif" evidence="9">
    <location>
        <begin position="157"/>
        <end position="164"/>
    </location>
</feature>
<comment type="subunit">
    <text evidence="9">Homodimer.</text>
</comment>
<comment type="caution">
    <text evidence="13">The sequence shown here is derived from an EMBL/GenBank/DDBJ whole genome shotgun (WGS) entry which is preliminary data.</text>
</comment>
<feature type="binding site" evidence="9">
    <location>
        <position position="196"/>
    </location>
    <ligand>
        <name>Zn(2+)</name>
        <dbReference type="ChEBI" id="CHEBI:29105"/>
        <label>2</label>
    </ligand>
</feature>
<evidence type="ECO:0000259" key="12">
    <source>
        <dbReference type="PROSITE" id="PS51188"/>
    </source>
</evidence>
<dbReference type="SUPFAM" id="SSF46565">
    <property type="entry name" value="Chaperone J-domain"/>
    <property type="match status" value="1"/>
</dbReference>
<evidence type="ECO:0000256" key="5">
    <source>
        <dbReference type="ARBA" id="ARBA00022771"/>
    </source>
</evidence>
<dbReference type="Pfam" id="PF00226">
    <property type="entry name" value="DnaJ"/>
    <property type="match status" value="1"/>
</dbReference>
<dbReference type="NCBIfam" id="NF008035">
    <property type="entry name" value="PRK10767.1"/>
    <property type="match status" value="1"/>
</dbReference>
<dbReference type="SUPFAM" id="SSF57938">
    <property type="entry name" value="DnaJ/Hsp40 cysteine-rich domain"/>
    <property type="match status" value="1"/>
</dbReference>
<evidence type="ECO:0000256" key="8">
    <source>
        <dbReference type="ARBA" id="ARBA00023186"/>
    </source>
</evidence>
<proteinExistence type="inferred from homology"/>
<accession>A0ABS4SMZ6</accession>
<keyword evidence="8 9" id="KW-0143">Chaperone</keyword>
<feature type="domain" description="J" evidence="11">
    <location>
        <begin position="5"/>
        <end position="70"/>
    </location>
</feature>
<dbReference type="CDD" id="cd10719">
    <property type="entry name" value="DnaJ_zf"/>
    <property type="match status" value="1"/>
</dbReference>
<organism evidence="13 14">
    <name type="scientific">Azospirillum rugosum</name>
    <dbReference type="NCBI Taxonomy" id="416170"/>
    <lineage>
        <taxon>Bacteria</taxon>
        <taxon>Pseudomonadati</taxon>
        <taxon>Pseudomonadota</taxon>
        <taxon>Alphaproteobacteria</taxon>
        <taxon>Rhodospirillales</taxon>
        <taxon>Azospirillaceae</taxon>
        <taxon>Azospirillum</taxon>
    </lineage>
</organism>
<dbReference type="PRINTS" id="PR00625">
    <property type="entry name" value="JDOMAIN"/>
</dbReference>
<dbReference type="InterPro" id="IPR001623">
    <property type="entry name" value="DnaJ_domain"/>
</dbReference>
<feature type="binding site" evidence="9">
    <location>
        <position position="160"/>
    </location>
    <ligand>
        <name>Zn(2+)</name>
        <dbReference type="ChEBI" id="CHEBI:29105"/>
        <label>1</label>
    </ligand>
</feature>
<dbReference type="NCBIfam" id="TIGR02349">
    <property type="entry name" value="DnaJ_bact"/>
    <property type="match status" value="1"/>
</dbReference>
<dbReference type="PANTHER" id="PTHR43096:SF48">
    <property type="entry name" value="CHAPERONE PROTEIN DNAJ"/>
    <property type="match status" value="1"/>
</dbReference>
<dbReference type="PROSITE" id="PS00636">
    <property type="entry name" value="DNAJ_1"/>
    <property type="match status" value="1"/>
</dbReference>
<dbReference type="RefSeq" id="WP_209767862.1">
    <property type="nucleotide sequence ID" value="NZ_JAGINP010000013.1"/>
</dbReference>
<dbReference type="InterPro" id="IPR036869">
    <property type="entry name" value="J_dom_sf"/>
</dbReference>
<dbReference type="Gene3D" id="2.10.230.10">
    <property type="entry name" value="Heat shock protein DnaJ, cysteine-rich domain"/>
    <property type="match status" value="1"/>
</dbReference>
<dbReference type="SUPFAM" id="SSF49493">
    <property type="entry name" value="HSP40/DnaJ peptide-binding domain"/>
    <property type="match status" value="2"/>
</dbReference>
<evidence type="ECO:0000256" key="9">
    <source>
        <dbReference type="HAMAP-Rule" id="MF_01152"/>
    </source>
</evidence>
<dbReference type="InterPro" id="IPR036410">
    <property type="entry name" value="HSP_DnaJ_Cys-rich_dom_sf"/>
</dbReference>
<keyword evidence="14" id="KW-1185">Reference proteome</keyword>
<keyword evidence="1 9" id="KW-0963">Cytoplasm</keyword>
<evidence type="ECO:0000256" key="4">
    <source>
        <dbReference type="ARBA" id="ARBA00022737"/>
    </source>
</evidence>
<feature type="binding site" evidence="9">
    <location>
        <position position="213"/>
    </location>
    <ligand>
        <name>Zn(2+)</name>
        <dbReference type="ChEBI" id="CHEBI:29105"/>
        <label>1</label>
    </ligand>
</feature>
<feature type="binding site" evidence="9">
    <location>
        <position position="174"/>
    </location>
    <ligand>
        <name>Zn(2+)</name>
        <dbReference type="ChEBI" id="CHEBI:29105"/>
        <label>2</label>
    </ligand>
</feature>
<feature type="binding site" evidence="9">
    <location>
        <position position="177"/>
    </location>
    <ligand>
        <name>Zn(2+)</name>
        <dbReference type="ChEBI" id="CHEBI:29105"/>
        <label>2</label>
    </ligand>
</feature>